<dbReference type="InterPro" id="IPR026341">
    <property type="entry name" value="T9SS_type_B"/>
</dbReference>
<feature type="domain" description="HYR" evidence="2">
    <location>
        <begin position="135"/>
        <end position="209"/>
    </location>
</feature>
<keyword evidence="4" id="KW-1185">Reference proteome</keyword>
<dbReference type="Pfam" id="PF02494">
    <property type="entry name" value="HYR"/>
    <property type="match status" value="1"/>
</dbReference>
<organism evidence="3 4">
    <name type="scientific">Flavobacterium chungangense</name>
    <dbReference type="NCBI Taxonomy" id="554283"/>
    <lineage>
        <taxon>Bacteria</taxon>
        <taxon>Pseudomonadati</taxon>
        <taxon>Bacteroidota</taxon>
        <taxon>Flavobacteriia</taxon>
        <taxon>Flavobacteriales</taxon>
        <taxon>Flavobacteriaceae</taxon>
        <taxon>Flavobacterium</taxon>
    </lineage>
</organism>
<keyword evidence="1" id="KW-0677">Repeat</keyword>
<protein>
    <recommendedName>
        <fullName evidence="2">HYR domain-containing protein</fullName>
    </recommendedName>
</protein>
<accession>A0A6V6YLR6</accession>
<dbReference type="AlphaFoldDB" id="A0A6V6YLR6"/>
<sequence>MPTLNAQCSVASLTAPTATDNCAGSVIGTTNTTFPITASTMVTWTYSDGTNSSQQSQVVTIQDTTAPVADATTLPTVTAQCSVASLTAPTATDNCAGTITATTNAVFPITASTTITWTYSDGVNSSQQNQIVTIQDTTKPNISCISDQTLSCDTTIPDFRNLISAIDNCDDSPVITQNPAAGTTLINGMNIKITATDKNGNSSECNFTVFEEAIWVNAGDDVYIKEGESIQLHATASATGNFEWDTTSSLDNLHSATPFATPSETTTYKVVFRNSKGCTIEDSITIFVEQTPKDDTKYGFSPNDDGINDFWKIDTIEEYPNNEVYIYNRWGDLVFNIKNYDNASNVFSGIANKKRSLGADVLPEGTYFFDIKINGNHHLKKTKGYLVIKR</sequence>
<dbReference type="Pfam" id="PF13585">
    <property type="entry name" value="CHU_C"/>
    <property type="match status" value="1"/>
</dbReference>
<evidence type="ECO:0000313" key="3">
    <source>
        <dbReference type="EMBL" id="CAD0000391.1"/>
    </source>
</evidence>
<evidence type="ECO:0000313" key="4">
    <source>
        <dbReference type="Proteomes" id="UP000556700"/>
    </source>
</evidence>
<dbReference type="InterPro" id="IPR003410">
    <property type="entry name" value="HYR_dom"/>
</dbReference>
<name>A0A6V6YLR6_9FLAO</name>
<dbReference type="EMBL" id="CAIJDO010000035">
    <property type="protein sequence ID" value="CAD0000391.1"/>
    <property type="molecule type" value="Genomic_DNA"/>
</dbReference>
<comment type="caution">
    <text evidence="3">The sequence shown here is derived from an EMBL/GenBank/DDBJ whole genome shotgun (WGS) entry which is preliminary data.</text>
</comment>
<proteinExistence type="predicted"/>
<evidence type="ECO:0000256" key="1">
    <source>
        <dbReference type="ARBA" id="ARBA00022737"/>
    </source>
</evidence>
<gene>
    <name evidence="3" type="ORF">FLACHUCJ7_00011</name>
</gene>
<dbReference type="Proteomes" id="UP000556700">
    <property type="component" value="Unassembled WGS sequence"/>
</dbReference>
<reference evidence="3 4" key="1">
    <citation type="submission" date="2020-06" db="EMBL/GenBank/DDBJ databases">
        <authorList>
            <person name="Criscuolo A."/>
        </authorList>
    </citation>
    <scope>NUCLEOTIDE SEQUENCE [LARGE SCALE GENOMIC DNA]</scope>
    <source>
        <strain evidence="4">CIP 110025</strain>
    </source>
</reference>
<dbReference type="NCBIfam" id="TIGR04131">
    <property type="entry name" value="Bac_Flav_CTERM"/>
    <property type="match status" value="1"/>
</dbReference>
<evidence type="ECO:0000259" key="2">
    <source>
        <dbReference type="Pfam" id="PF02494"/>
    </source>
</evidence>